<dbReference type="Proteomes" id="UP000183918">
    <property type="component" value="Unassembled WGS sequence"/>
</dbReference>
<accession>A0A1H3I2M0</accession>
<organism evidence="1 2">
    <name type="scientific">Lachnobacterium bovis DSM 14045</name>
    <dbReference type="NCBI Taxonomy" id="1122142"/>
    <lineage>
        <taxon>Bacteria</taxon>
        <taxon>Bacillati</taxon>
        <taxon>Bacillota</taxon>
        <taxon>Clostridia</taxon>
        <taxon>Lachnospirales</taxon>
        <taxon>Lachnospiraceae</taxon>
        <taxon>Lachnobacterium</taxon>
    </lineage>
</organism>
<evidence type="ECO:0000313" key="1">
    <source>
        <dbReference type="EMBL" id="SDY21348.1"/>
    </source>
</evidence>
<name>A0A1H3I2M0_9FIRM</name>
<dbReference type="Gene3D" id="3.90.70.10">
    <property type="entry name" value="Cysteine proteinases"/>
    <property type="match status" value="1"/>
</dbReference>
<dbReference type="SUPFAM" id="SSF82171">
    <property type="entry name" value="DPP6 N-terminal domain-like"/>
    <property type="match status" value="1"/>
</dbReference>
<dbReference type="OrthoDB" id="1761263at2"/>
<protein>
    <recommendedName>
        <fullName evidence="3">Peptidase_C39 like family protein</fullName>
    </recommendedName>
</protein>
<dbReference type="RefSeq" id="WP_074716760.1">
    <property type="nucleotide sequence ID" value="NZ_FNPG01000010.1"/>
</dbReference>
<dbReference type="AlphaFoldDB" id="A0A1H3I2M0"/>
<evidence type="ECO:0008006" key="3">
    <source>
        <dbReference type="Google" id="ProtNLM"/>
    </source>
</evidence>
<dbReference type="EMBL" id="FNPG01000010">
    <property type="protein sequence ID" value="SDY21348.1"/>
    <property type="molecule type" value="Genomic_DNA"/>
</dbReference>
<gene>
    <name evidence="1" type="ORF">SAMN02910414_01038</name>
</gene>
<evidence type="ECO:0000313" key="2">
    <source>
        <dbReference type="Proteomes" id="UP000183918"/>
    </source>
</evidence>
<proteinExistence type="predicted"/>
<sequence>MKNKFTFKILILLGVFLLSAILFEIITNDIQSETTKQMSEETFPIVEFKKQGNTINRLFGYRKKIDIPSIKNIITPVGANQKLSVNVNAYDTKVDKVSFKVYSTNGKKVISSDNNVSSSTKTGQFLIDLDFEKKLEKNVEYTLEIKLLSEDKPMYYYTRVMATKGLGENECLDFAKEFHDVTFDKEKAKDFLPKYMELNRTKDTTLSHVDLSNSVSQVTWGDLSPEEVVKPVYNINEINDSYKVITSTYVVSAVNQEGNKEYYNVEEYYRLRYSATRMYVLDFERNVDKIFDTTNNFIYNGSQLKLGITNENVNYKVSEAGGVVAFVQQGDLWSYNISKNTITRAFSFKDSDKIDVRSNNNKHSIMIIKVDEAGSVDFVVDGYMNRGDHEGDVGVGIYHYDGITGSVKEESFIPMNQPYEIVKAKLGGFVYENNDNEVFIKINGDLQKIDLSNSTSEKIISNLKDNTYTYSKDNQFVAWASNKGKTYGKSLNLINLNDMKKVEIKEDNGYMLKPIGFIEDDFVYAVANEREVSVDSAGNTNFPIKAIKIVKYKNNKVGLLKEYASADKAVVDASIDNYTINIALADGTVDSIMNREADTNVFATIGTVITDKMQTQIYINLKNEIKNKKMVRLDAKIVDRDIDALTVNIKGSESEENYRAYAKGHVIALSDNLSNVIRVANANSGVIINAKGETVWQKARKSNCQPFNDVTYNANDANGSGLVKAMSALVGQVDKNASVQESVNSKKNIKEILQEKIKHKKVIKLKGNSSSELLYYVSKGVPVMGMTGNDTAVLVVGYSESTVFIYDPVTTVTKPYSYQAADAMFAAGQNTYFTYVE</sequence>
<keyword evidence="2" id="KW-1185">Reference proteome</keyword>
<reference evidence="1 2" key="1">
    <citation type="submission" date="2016-10" db="EMBL/GenBank/DDBJ databases">
        <authorList>
            <person name="de Groot N.N."/>
        </authorList>
    </citation>
    <scope>NUCLEOTIDE SEQUENCE [LARGE SCALE GENOMIC DNA]</scope>
    <source>
        <strain evidence="1 2">DSM 14045</strain>
    </source>
</reference>
<dbReference type="STRING" id="1122142.SAMN02910414_01038"/>